<dbReference type="InterPro" id="IPR040836">
    <property type="entry name" value="SAVED"/>
</dbReference>
<reference evidence="4 5" key="1">
    <citation type="submission" date="2016-04" db="EMBL/GenBank/DDBJ databases">
        <title>ATOL: Assembling a taxonomically balanced genome-scale reconstruction of the evolutionary history of the Enterobacteriaceae.</title>
        <authorList>
            <person name="Plunkett G.III."/>
            <person name="Neeno-Eckwall E.C."/>
            <person name="Glasner J.D."/>
            <person name="Perna N.T."/>
        </authorList>
    </citation>
    <scope>NUCLEOTIDE SEQUENCE [LARGE SCALE GENOMIC DNA]</scope>
    <source>
        <strain evidence="4 5">ATCC 12841</strain>
    </source>
</reference>
<sequence>MNEYWKQQLSKIIDYFTRQKRPGYVLMATGATILAGQNAISFVITGKFSWGTLSVGTAESNFLLDYIVPGLAIVLIICGLTLVAINEIQAIKQNSLKRIILITGDGLRTTSGTGLVTFVKTVLKGTIHPIEIDITQKIRNGVIIEPESTFKRQILPAKDNLVQLLSKGEQNITQIAYGGFLPIPFTFLLGNIIDDKGDVNVFDWDRENDCWKSISAANADDGQSFLHETIHSVTSNEIVLMVSCSYRVSKEQVERSFPRMGIEHLMLETNSFDNHWSMTKQRRLSMQFAEKVKFLSSQGIQTIHLVLAAQSSIALNLGRRYDNRNMPEIVVYQYEKTNNNPYPWGIYGLTHGREDSGFVTRLLHSEAIE</sequence>
<evidence type="ECO:0000259" key="3">
    <source>
        <dbReference type="Pfam" id="PF18303"/>
    </source>
</evidence>
<dbReference type="Proteomes" id="UP000078431">
    <property type="component" value="Unassembled WGS sequence"/>
</dbReference>
<feature type="domain" description="SAVED-fused 2TM effector" evidence="3">
    <location>
        <begin position="10"/>
        <end position="148"/>
    </location>
</feature>
<evidence type="ECO:0000259" key="2">
    <source>
        <dbReference type="Pfam" id="PF18145"/>
    </source>
</evidence>
<feature type="transmembrane region" description="Helical" evidence="1">
    <location>
        <begin position="66"/>
        <end position="88"/>
    </location>
</feature>
<evidence type="ECO:0000313" key="5">
    <source>
        <dbReference type="Proteomes" id="UP000078431"/>
    </source>
</evidence>
<gene>
    <name evidence="4" type="ORF">M993_02236</name>
</gene>
<dbReference type="AlphaFoldDB" id="A0AA91EEA9"/>
<keyword evidence="5" id="KW-1185">Reference proteome</keyword>
<keyword evidence="1" id="KW-0472">Membrane</keyword>
<proteinExistence type="predicted"/>
<dbReference type="InterPro" id="IPR041167">
    <property type="entry name" value="Saf_2TM"/>
</dbReference>
<protein>
    <submittedName>
        <fullName evidence="4">2-methylthioadenine synthetase</fullName>
    </submittedName>
</protein>
<keyword evidence="1" id="KW-0812">Transmembrane</keyword>
<comment type="caution">
    <text evidence="4">The sequence shown here is derived from an EMBL/GenBank/DDBJ whole genome shotgun (WGS) entry which is preliminary data.</text>
</comment>
<evidence type="ECO:0000313" key="4">
    <source>
        <dbReference type="EMBL" id="OAT58933.1"/>
    </source>
</evidence>
<dbReference type="EMBL" id="LXEX01000031">
    <property type="protein sequence ID" value="OAT58933.1"/>
    <property type="molecule type" value="Genomic_DNA"/>
</dbReference>
<name>A0AA91EEA9_9GAMM</name>
<evidence type="ECO:0000256" key="1">
    <source>
        <dbReference type="SAM" id="Phobius"/>
    </source>
</evidence>
<dbReference type="NCBIfam" id="NF033611">
    <property type="entry name" value="SAVED"/>
    <property type="match status" value="1"/>
</dbReference>
<organism evidence="4 5">
    <name type="scientific">Obesumbacterium proteus ATCC 12841</name>
    <dbReference type="NCBI Taxonomy" id="1354268"/>
    <lineage>
        <taxon>Bacteria</taxon>
        <taxon>Pseudomonadati</taxon>
        <taxon>Pseudomonadota</taxon>
        <taxon>Gammaproteobacteria</taxon>
        <taxon>Enterobacterales</taxon>
        <taxon>Hafniaceae</taxon>
        <taxon>Obesumbacterium</taxon>
    </lineage>
</organism>
<feature type="transmembrane region" description="Helical" evidence="1">
    <location>
        <begin position="24"/>
        <end position="46"/>
    </location>
</feature>
<accession>A0AA91EEA9</accession>
<feature type="domain" description="SMODS-associated and fused to various effectors" evidence="2">
    <location>
        <begin position="169"/>
        <end position="346"/>
    </location>
</feature>
<dbReference type="RefSeq" id="WP_061552867.1">
    <property type="nucleotide sequence ID" value="NZ_LXEX01000031.1"/>
</dbReference>
<dbReference type="Pfam" id="PF18145">
    <property type="entry name" value="SAVED"/>
    <property type="match status" value="1"/>
</dbReference>
<dbReference type="Pfam" id="PF18303">
    <property type="entry name" value="Saf_2TM"/>
    <property type="match status" value="1"/>
</dbReference>
<keyword evidence="1" id="KW-1133">Transmembrane helix</keyword>